<evidence type="ECO:0000313" key="1">
    <source>
        <dbReference type="EMBL" id="CAJ0578536.1"/>
    </source>
</evidence>
<proteinExistence type="predicted"/>
<dbReference type="Proteomes" id="UP001177023">
    <property type="component" value="Unassembled WGS sequence"/>
</dbReference>
<evidence type="ECO:0000313" key="2">
    <source>
        <dbReference type="Proteomes" id="UP001177023"/>
    </source>
</evidence>
<gene>
    <name evidence="1" type="ORF">MSPICULIGERA_LOCUS16784</name>
</gene>
<dbReference type="EMBL" id="CATQJA010002654">
    <property type="protein sequence ID" value="CAJ0578536.1"/>
    <property type="molecule type" value="Genomic_DNA"/>
</dbReference>
<reference evidence="1" key="1">
    <citation type="submission" date="2023-06" db="EMBL/GenBank/DDBJ databases">
        <authorList>
            <person name="Delattre M."/>
        </authorList>
    </citation>
    <scope>NUCLEOTIDE SEQUENCE</scope>
    <source>
        <strain evidence="1">AF72</strain>
    </source>
</reference>
<keyword evidence="2" id="KW-1185">Reference proteome</keyword>
<dbReference type="AlphaFoldDB" id="A0AA36G7H4"/>
<feature type="non-terminal residue" evidence="1">
    <location>
        <position position="469"/>
    </location>
</feature>
<name>A0AA36G7H4_9BILA</name>
<comment type="caution">
    <text evidence="1">The sequence shown here is derived from an EMBL/GenBank/DDBJ whole genome shotgun (WGS) entry which is preliminary data.</text>
</comment>
<accession>A0AA36G7H4</accession>
<sequence length="469" mass="52677">MVRAHVRRKPKYKCVECMNVSYCTDCSEDSMAETPFICKDCVITHPGAHNIHRKVPENAKAKVVMLQITDEVNDIEADIANQLGELKETIWRVEKAYKNRIVTVRDLLEEAEQETVKHGAVNAETRSQLLKAAEEAKARGRLLLARLKLIDENAQNVFASNGGDLTYEGAVPLRDALRLEILKQKRLGNHVAMMEAISEFLEASNGRVTLREMHLLSRVVLDRLEVIGTSTKRMHKYGSEPRVDENANQPGDSPLTLIRSMISGVAGDFRAECAELLDALTRIHAHADVNVKQHVAKSFGGKIEPSIDYVIGLKYENFGKEKRRNLSLQKFSDLQVILSRYLLALHVCAVWLSLIDNNKEEKADVRQQLRDCIDGYMYAAKGGPFTSGEAIFTNFASTLTELATKYAQFKGVKAVRRRVDKILNNYSSTRAQQAFFGSPSPRTRRAASLRVASNQLWHSISEEEHAISD</sequence>
<protein>
    <submittedName>
        <fullName evidence="1">Uncharacterized protein</fullName>
    </submittedName>
</protein>
<organism evidence="1 2">
    <name type="scientific">Mesorhabditis spiculigera</name>
    <dbReference type="NCBI Taxonomy" id="96644"/>
    <lineage>
        <taxon>Eukaryota</taxon>
        <taxon>Metazoa</taxon>
        <taxon>Ecdysozoa</taxon>
        <taxon>Nematoda</taxon>
        <taxon>Chromadorea</taxon>
        <taxon>Rhabditida</taxon>
        <taxon>Rhabditina</taxon>
        <taxon>Rhabditomorpha</taxon>
        <taxon>Rhabditoidea</taxon>
        <taxon>Rhabditidae</taxon>
        <taxon>Mesorhabditinae</taxon>
        <taxon>Mesorhabditis</taxon>
    </lineage>
</organism>